<keyword evidence="9" id="KW-1185">Reference proteome</keyword>
<proteinExistence type="predicted"/>
<sequence>QENTENIVSIRLPHPRTGLPARYIIQEGELLEVQRVDCGSRKSWFIEDTVHKDGSFLFFTRIDPLFLMLPILDVCRRKNSESQGFFHTLEDMLFNQDFPSMTRLSSVNNISTYLEWICDSQDLNQENKVYRLNDDKLMNWLKTKVTNILSNFDEHKALKQLSEQLDNSTVDDRHIQEVIMEYLPNYWTEQLKKEYTFDELGKWSSQGIVYMTEVSSVYRENRQQIEKEIKQSVKKRKLTHGQSSLAKANKTGMKKMTSFFTKVSESQ</sequence>
<feature type="non-terminal residue" evidence="8">
    <location>
        <position position="267"/>
    </location>
</feature>
<gene>
    <name evidence="8" type="ORF">AMORRO_LOCUS9829</name>
</gene>
<evidence type="ECO:0000313" key="8">
    <source>
        <dbReference type="EMBL" id="CAG8648079.1"/>
    </source>
</evidence>
<dbReference type="PANTHER" id="PTHR13383:SF11">
    <property type="entry name" value="RIBONUCLEASE H2 SUBUNIT B"/>
    <property type="match status" value="1"/>
</dbReference>
<evidence type="ECO:0000256" key="3">
    <source>
        <dbReference type="ARBA" id="ARBA00023242"/>
    </source>
</evidence>
<evidence type="ECO:0000256" key="4">
    <source>
        <dbReference type="ARBA" id="ARBA00024778"/>
    </source>
</evidence>
<evidence type="ECO:0000313" key="9">
    <source>
        <dbReference type="Proteomes" id="UP000789342"/>
    </source>
</evidence>
<accession>A0A9N9DUR1</accession>
<dbReference type="AlphaFoldDB" id="A0A9N9DUR1"/>
<dbReference type="GO" id="GO:0032299">
    <property type="term" value="C:ribonuclease H2 complex"/>
    <property type="evidence" value="ECO:0007669"/>
    <property type="project" value="InterPro"/>
</dbReference>
<comment type="function">
    <text evidence="4">Non catalytic subunit of RNase H2, an endonuclease that specifically degrades the RNA of RNA:DNA hybrids. Participates in DNA replication, possibly by mediating the removal of lagging-strand Okazaki fragment RNA primers during DNA replication. Mediates the excision of single ribonucleotides from DNA:RNA duplexes.</text>
</comment>
<evidence type="ECO:0000259" key="7">
    <source>
        <dbReference type="Pfam" id="PF17745"/>
    </source>
</evidence>
<dbReference type="InterPro" id="IPR041195">
    <property type="entry name" value="Rnh202_N"/>
</dbReference>
<keyword evidence="3" id="KW-0539">Nucleus</keyword>
<dbReference type="PANTHER" id="PTHR13383">
    <property type="entry name" value="RIBONUCLEASE H2 SUBUNIT B"/>
    <property type="match status" value="1"/>
</dbReference>
<comment type="caution">
    <text evidence="8">The sequence shown here is derived from an EMBL/GenBank/DDBJ whole genome shotgun (WGS) entry which is preliminary data.</text>
</comment>
<dbReference type="OrthoDB" id="29098at2759"/>
<evidence type="ECO:0000256" key="5">
    <source>
        <dbReference type="ARBA" id="ARBA00033464"/>
    </source>
</evidence>
<dbReference type="Gene3D" id="2.20.25.530">
    <property type="match status" value="1"/>
</dbReference>
<evidence type="ECO:0000256" key="2">
    <source>
        <dbReference type="ARBA" id="ARBA00019062"/>
    </source>
</evidence>
<reference evidence="8" key="1">
    <citation type="submission" date="2021-06" db="EMBL/GenBank/DDBJ databases">
        <authorList>
            <person name="Kallberg Y."/>
            <person name="Tangrot J."/>
            <person name="Rosling A."/>
        </authorList>
    </citation>
    <scope>NUCLEOTIDE SEQUENCE</scope>
    <source>
        <strain evidence="8">CL551</strain>
    </source>
</reference>
<feature type="domain" description="Rnh202 triple barrel" evidence="7">
    <location>
        <begin position="4"/>
        <end position="63"/>
    </location>
</feature>
<dbReference type="GO" id="GO:0005654">
    <property type="term" value="C:nucleoplasm"/>
    <property type="evidence" value="ECO:0007669"/>
    <property type="project" value="TreeGrafter"/>
</dbReference>
<dbReference type="CDD" id="cd09270">
    <property type="entry name" value="RNase_H2-B"/>
    <property type="match status" value="1"/>
</dbReference>
<dbReference type="Pfam" id="PF17745">
    <property type="entry name" value="Ydr279_N"/>
    <property type="match status" value="1"/>
</dbReference>
<dbReference type="InterPro" id="IPR040456">
    <property type="entry name" value="RNase_H2_suB"/>
</dbReference>
<organism evidence="8 9">
    <name type="scientific">Acaulospora morrowiae</name>
    <dbReference type="NCBI Taxonomy" id="94023"/>
    <lineage>
        <taxon>Eukaryota</taxon>
        <taxon>Fungi</taxon>
        <taxon>Fungi incertae sedis</taxon>
        <taxon>Mucoromycota</taxon>
        <taxon>Glomeromycotina</taxon>
        <taxon>Glomeromycetes</taxon>
        <taxon>Diversisporales</taxon>
        <taxon>Acaulosporaceae</taxon>
        <taxon>Acaulospora</taxon>
    </lineage>
</organism>
<evidence type="ECO:0000256" key="1">
    <source>
        <dbReference type="ARBA" id="ARBA00004123"/>
    </source>
</evidence>
<dbReference type="Pfam" id="PF09468">
    <property type="entry name" value="RNase_H2-Ydr279"/>
    <property type="match status" value="1"/>
</dbReference>
<dbReference type="Gene3D" id="1.10.20.120">
    <property type="match status" value="1"/>
</dbReference>
<comment type="subcellular location">
    <subcellularLocation>
        <location evidence="1">Nucleus</location>
    </subcellularLocation>
</comment>
<dbReference type="Proteomes" id="UP000789342">
    <property type="component" value="Unassembled WGS sequence"/>
</dbReference>
<dbReference type="InterPro" id="IPR019024">
    <property type="entry name" value="RNase_H2_suB_wHTH"/>
</dbReference>
<name>A0A9N9DUR1_9GLOM</name>
<dbReference type="GO" id="GO:0006401">
    <property type="term" value="P:RNA catabolic process"/>
    <property type="evidence" value="ECO:0007669"/>
    <property type="project" value="TreeGrafter"/>
</dbReference>
<evidence type="ECO:0000259" key="6">
    <source>
        <dbReference type="Pfam" id="PF09468"/>
    </source>
</evidence>
<protein>
    <recommendedName>
        <fullName evidence="2">Ribonuclease H2 subunit B</fullName>
    </recommendedName>
    <alternativeName>
        <fullName evidence="5">Ribonuclease HI subunit B</fullName>
    </alternativeName>
</protein>
<dbReference type="EMBL" id="CAJVPV010010109">
    <property type="protein sequence ID" value="CAG8648079.1"/>
    <property type="molecule type" value="Genomic_DNA"/>
</dbReference>
<feature type="domain" description="Ribonuclease H2 subunit B wHTH" evidence="6">
    <location>
        <begin position="66"/>
        <end position="236"/>
    </location>
</feature>